<dbReference type="InterPro" id="IPR041492">
    <property type="entry name" value="HAD_2"/>
</dbReference>
<dbReference type="GO" id="GO:0005829">
    <property type="term" value="C:cytosol"/>
    <property type="evidence" value="ECO:0007669"/>
    <property type="project" value="TreeGrafter"/>
</dbReference>
<dbReference type="Pfam" id="PF13419">
    <property type="entry name" value="HAD_2"/>
    <property type="match status" value="1"/>
</dbReference>
<comment type="caution">
    <text evidence="1">The sequence shown here is derived from an EMBL/GenBank/DDBJ whole genome shotgun (WGS) entry which is preliminary data.</text>
</comment>
<sequence length="221" mass="24990">MPYRACVWDMDGTLLNTLPTILYYCNQSLAHFGLHSIAMEDCRDLCRLPISHFYHRLLRLSGCPEQDVERLQPAIRDYDCASYLKDFSHLTEPYEGIRETLEALRDMGIKNAVLTNKPDALAHSLTRQFFGGLMEACIGQTPQTISKPDPRSMDRVLDTLHVQCSEILYVGDTDIDMQTAHNSGAAAAAACWGYQSIEQLMPYSPEHVIHAPGDLIEIFRR</sequence>
<dbReference type="NCBIfam" id="TIGR01549">
    <property type="entry name" value="HAD-SF-IA-v1"/>
    <property type="match status" value="1"/>
</dbReference>
<keyword evidence="1" id="KW-0378">Hydrolase</keyword>
<evidence type="ECO:0000313" key="2">
    <source>
        <dbReference type="Proteomes" id="UP000606499"/>
    </source>
</evidence>
<dbReference type="Gene3D" id="3.40.50.1000">
    <property type="entry name" value="HAD superfamily/HAD-like"/>
    <property type="match status" value="1"/>
</dbReference>
<dbReference type="PRINTS" id="PR00413">
    <property type="entry name" value="HADHALOGNASE"/>
</dbReference>
<dbReference type="InterPro" id="IPR023198">
    <property type="entry name" value="PGP-like_dom2"/>
</dbReference>
<keyword evidence="2" id="KW-1185">Reference proteome</keyword>
<dbReference type="RefSeq" id="WP_107631276.1">
    <property type="nucleotide sequence ID" value="NZ_JACOPL010000010.1"/>
</dbReference>
<dbReference type="Gene3D" id="1.10.150.240">
    <property type="entry name" value="Putative phosphatase, domain 2"/>
    <property type="match status" value="1"/>
</dbReference>
<dbReference type="EMBL" id="JACOPL010000010">
    <property type="protein sequence ID" value="MBC5726044.1"/>
    <property type="molecule type" value="Genomic_DNA"/>
</dbReference>
<organism evidence="1 2">
    <name type="scientific">Agathobaculum faecis</name>
    <dbReference type="NCBI Taxonomy" id="2763013"/>
    <lineage>
        <taxon>Bacteria</taxon>
        <taxon>Bacillati</taxon>
        <taxon>Bacillota</taxon>
        <taxon>Clostridia</taxon>
        <taxon>Eubacteriales</taxon>
        <taxon>Butyricicoccaceae</taxon>
        <taxon>Agathobaculum</taxon>
    </lineage>
</organism>
<dbReference type="PANTHER" id="PTHR43434">
    <property type="entry name" value="PHOSPHOGLYCOLATE PHOSPHATASE"/>
    <property type="match status" value="1"/>
</dbReference>
<dbReference type="SFLD" id="SFLDG01129">
    <property type="entry name" value="C1.5:_HAD__Beta-PGM__Phosphata"/>
    <property type="match status" value="1"/>
</dbReference>
<evidence type="ECO:0000313" key="1">
    <source>
        <dbReference type="EMBL" id="MBC5726044.1"/>
    </source>
</evidence>
<dbReference type="InterPro" id="IPR023214">
    <property type="entry name" value="HAD_sf"/>
</dbReference>
<dbReference type="PANTHER" id="PTHR43434:SF1">
    <property type="entry name" value="PHOSPHOGLYCOLATE PHOSPHATASE"/>
    <property type="match status" value="1"/>
</dbReference>
<accession>A0A923RWK2</accession>
<dbReference type="GO" id="GO:0006281">
    <property type="term" value="P:DNA repair"/>
    <property type="evidence" value="ECO:0007669"/>
    <property type="project" value="TreeGrafter"/>
</dbReference>
<dbReference type="InterPro" id="IPR036412">
    <property type="entry name" value="HAD-like_sf"/>
</dbReference>
<name>A0A923RWK2_9FIRM</name>
<gene>
    <name evidence="1" type="ORF">H8S45_11305</name>
</gene>
<reference evidence="1" key="1">
    <citation type="submission" date="2020-08" db="EMBL/GenBank/DDBJ databases">
        <title>Genome public.</title>
        <authorList>
            <person name="Liu C."/>
            <person name="Sun Q."/>
        </authorList>
    </citation>
    <scope>NUCLEOTIDE SEQUENCE</scope>
    <source>
        <strain evidence="1">NSJ-28</strain>
    </source>
</reference>
<dbReference type="Proteomes" id="UP000606499">
    <property type="component" value="Unassembled WGS sequence"/>
</dbReference>
<proteinExistence type="predicted"/>
<protein>
    <submittedName>
        <fullName evidence="1">HAD family hydrolase</fullName>
    </submittedName>
</protein>
<dbReference type="SFLD" id="SFLDS00003">
    <property type="entry name" value="Haloacid_Dehalogenase"/>
    <property type="match status" value="1"/>
</dbReference>
<dbReference type="InterPro" id="IPR006439">
    <property type="entry name" value="HAD-SF_hydro_IA"/>
</dbReference>
<dbReference type="SUPFAM" id="SSF56784">
    <property type="entry name" value="HAD-like"/>
    <property type="match status" value="1"/>
</dbReference>
<dbReference type="AlphaFoldDB" id="A0A923RWK2"/>
<dbReference type="GO" id="GO:0008967">
    <property type="term" value="F:phosphoglycolate phosphatase activity"/>
    <property type="evidence" value="ECO:0007669"/>
    <property type="project" value="TreeGrafter"/>
</dbReference>
<dbReference type="InterPro" id="IPR050155">
    <property type="entry name" value="HAD-like_hydrolase_sf"/>
</dbReference>